<reference evidence="1" key="1">
    <citation type="submission" date="2021-01" db="EMBL/GenBank/DDBJ databases">
        <authorList>
            <person name="Corre E."/>
            <person name="Pelletier E."/>
            <person name="Niang G."/>
            <person name="Scheremetjew M."/>
            <person name="Finn R."/>
            <person name="Kale V."/>
            <person name="Holt S."/>
            <person name="Cochrane G."/>
            <person name="Meng A."/>
            <person name="Brown T."/>
            <person name="Cohen L."/>
        </authorList>
    </citation>
    <scope>NUCLEOTIDE SEQUENCE</scope>
    <source>
        <strain evidence="1">CCMP1594</strain>
    </source>
</reference>
<evidence type="ECO:0000313" key="1">
    <source>
        <dbReference type="EMBL" id="CAE0807517.1"/>
    </source>
</evidence>
<proteinExistence type="predicted"/>
<dbReference type="EMBL" id="HBJA01052641">
    <property type="protein sequence ID" value="CAE0807517.1"/>
    <property type="molecule type" value="Transcribed_RNA"/>
</dbReference>
<name>A0A7S4CWC4_9EUGL</name>
<organism evidence="1">
    <name type="scientific">Eutreptiella gymnastica</name>
    <dbReference type="NCBI Taxonomy" id="73025"/>
    <lineage>
        <taxon>Eukaryota</taxon>
        <taxon>Discoba</taxon>
        <taxon>Euglenozoa</taxon>
        <taxon>Euglenida</taxon>
        <taxon>Spirocuta</taxon>
        <taxon>Euglenophyceae</taxon>
        <taxon>Eutreptiales</taxon>
        <taxon>Eutreptiaceae</taxon>
        <taxon>Eutreptiella</taxon>
    </lineage>
</organism>
<dbReference type="AlphaFoldDB" id="A0A7S4CWC4"/>
<sequence>MRGNVVKPNMNIITHWVILKMPTFPPVFPSLSKPRSCLSFLHTSITGSKSYTLKGKLMCHQQQLVKHVHFHGLAVCPVDLVEQREEACSIKICGTKGNTIFQYDVKVRELGVCLCNRS</sequence>
<protein>
    <submittedName>
        <fullName evidence="1">Uncharacterized protein</fullName>
    </submittedName>
</protein>
<gene>
    <name evidence="1" type="ORF">EGYM00163_LOCUS18646</name>
</gene>
<accession>A0A7S4CWC4</accession>